<organism evidence="1 2">
    <name type="scientific">[Clostridium] symbiosum ATCC 14940</name>
    <dbReference type="NCBI Taxonomy" id="411472"/>
    <lineage>
        <taxon>Bacteria</taxon>
        <taxon>Bacillati</taxon>
        <taxon>Bacillota</taxon>
        <taxon>Clostridia</taxon>
        <taxon>Lachnospirales</taxon>
        <taxon>Lachnospiraceae</taxon>
        <taxon>Otoolea</taxon>
    </lineage>
</organism>
<protein>
    <submittedName>
        <fullName evidence="1">Uncharacterized protein</fullName>
    </submittedName>
</protein>
<evidence type="ECO:0000313" key="1">
    <source>
        <dbReference type="EMBL" id="ERI73704.1"/>
    </source>
</evidence>
<dbReference type="AlphaFoldDB" id="A0ABC9TRF9"/>
<dbReference type="EMBL" id="AWSU01000373">
    <property type="protein sequence ID" value="ERI73704.1"/>
    <property type="molecule type" value="Genomic_DNA"/>
</dbReference>
<accession>A0ABC9TRF9</accession>
<reference evidence="1 2" key="1">
    <citation type="submission" date="2013-07" db="EMBL/GenBank/DDBJ databases">
        <authorList>
            <person name="Weinstock G."/>
            <person name="Sodergren E."/>
            <person name="Wylie T."/>
            <person name="Fulton L."/>
            <person name="Fulton R."/>
            <person name="Fronick C."/>
            <person name="O'Laughlin M."/>
            <person name="Godfrey J."/>
            <person name="Miner T."/>
            <person name="Herter B."/>
            <person name="Appelbaum E."/>
            <person name="Cordes M."/>
            <person name="Lek S."/>
            <person name="Wollam A."/>
            <person name="Pepin K.H."/>
            <person name="Palsikar V.B."/>
            <person name="Mitreva M."/>
            <person name="Wilson R.K."/>
        </authorList>
    </citation>
    <scope>NUCLEOTIDE SEQUENCE [LARGE SCALE GENOMIC DNA]</scope>
    <source>
        <strain evidence="1 2">ATCC 14940</strain>
    </source>
</reference>
<sequence length="65" mass="7234">MGDKMVRTTPGRPADGMVGWFYESFVPGEDCRGVGRRGRLRQLPHQTDMVRSGRVLRASVKSPTS</sequence>
<evidence type="ECO:0000313" key="2">
    <source>
        <dbReference type="Proteomes" id="UP000016491"/>
    </source>
</evidence>
<comment type="caution">
    <text evidence="1">The sequence shown here is derived from an EMBL/GenBank/DDBJ whole genome shotgun (WGS) entry which is preliminary data.</text>
</comment>
<dbReference type="Proteomes" id="UP000016491">
    <property type="component" value="Unassembled WGS sequence"/>
</dbReference>
<gene>
    <name evidence="1" type="ORF">CLOSYM_04698</name>
</gene>
<name>A0ABC9TRF9_CLOSY</name>
<proteinExistence type="predicted"/>